<organism evidence="1 2">
    <name type="scientific">Cetraspora pellucida</name>
    <dbReference type="NCBI Taxonomy" id="1433469"/>
    <lineage>
        <taxon>Eukaryota</taxon>
        <taxon>Fungi</taxon>
        <taxon>Fungi incertae sedis</taxon>
        <taxon>Mucoromycota</taxon>
        <taxon>Glomeromycotina</taxon>
        <taxon>Glomeromycetes</taxon>
        <taxon>Diversisporales</taxon>
        <taxon>Gigasporaceae</taxon>
        <taxon>Cetraspora</taxon>
    </lineage>
</organism>
<proteinExistence type="predicted"/>
<name>A0ACA9L9V5_9GLOM</name>
<evidence type="ECO:0000313" key="1">
    <source>
        <dbReference type="EMBL" id="CAG8513886.1"/>
    </source>
</evidence>
<dbReference type="Proteomes" id="UP000789366">
    <property type="component" value="Unassembled WGS sequence"/>
</dbReference>
<keyword evidence="2" id="KW-1185">Reference proteome</keyword>
<comment type="caution">
    <text evidence="1">The sequence shown here is derived from an EMBL/GenBank/DDBJ whole genome shotgun (WGS) entry which is preliminary data.</text>
</comment>
<sequence length="875" mass="102753">YFQMVSGLTNTARLHINSFIFKHQAKYPVVNSNHSELLDIFLKKEKLKLILRVNPPFSGTKKLANLDNHKLYSSKKRKRGNKEKQLPETENQNDVNLWLEFIAFQDKSLHFGKSKKADASITRSSINEVKISIFEKALEANPNDTALLIAYMKCCQEHWDITKVLTKWDQVLKENSRNISLWMKYLDFRQTNLVSFTVSQCIQVFEDCLHLLRKEVVVCVEKLKIEQIMIHIFQRACFFMLQSGYTERAYSCWQAMIELTFFAPEEIQQKDFYDRVVAFESFWEAEWPRFGEDDARGWSYYFEKDVESFESSDVTSNLLANISSEGDMYEKWAEAEIAYNSQLLSMRSSNYSNLEDPYRVVIFDDIRTFLFDLTSHQSRIELIYACLNFTGLTYNFGHSSLSSMITDVFLYNKLSNESIENVSFWSTDTSVTRTFTFPIKAFPQDEVTLFNSQTWFSICNDVDIMDVNMNFSRNAFYQLRQVVNDTEVKLCRLSLEYLYDASSGRNLAKNMLKRDTMNLSLWNGYAQVEKSSNNISEARKVYLGAIAQYRTFPEQYRIMAPLLHRSFAEMEIEQGRHKTAISILFVLKFIPGTTDSISESDVSTTKLLRARKYYSQQIARITTPLTSQIETRNSLHYCVCYALLECFSQNLQQASKVFEDMLHYLEIRSDNVNVETDTYVKLIFQQSFSEKFVSDNEPGKLLQEVLSRALRLFPNNTIFLSLYFHEEVRGKIPRGLNSILNEALQKRPNYILWTMAIYMELHNQQPCDINRVRETFDKALNCITTRNSIALWILYINFEIKYGELNKVRAIYYRAIRECPWSKDLYMIAFKKLRAQFTSDELEEIMSVMLEKEIRIRVQIEHFTDKVSEFLFKNF</sequence>
<evidence type="ECO:0000313" key="2">
    <source>
        <dbReference type="Proteomes" id="UP000789366"/>
    </source>
</evidence>
<gene>
    <name evidence="1" type="ORF">SPELUC_LOCUS3605</name>
</gene>
<feature type="non-terminal residue" evidence="1">
    <location>
        <position position="1"/>
    </location>
</feature>
<reference evidence="1" key="1">
    <citation type="submission" date="2021-06" db="EMBL/GenBank/DDBJ databases">
        <authorList>
            <person name="Kallberg Y."/>
            <person name="Tangrot J."/>
            <person name="Rosling A."/>
        </authorList>
    </citation>
    <scope>NUCLEOTIDE SEQUENCE</scope>
    <source>
        <strain evidence="1">28 12/20/2015</strain>
    </source>
</reference>
<dbReference type="EMBL" id="CAJVPW010002821">
    <property type="protein sequence ID" value="CAG8513886.1"/>
    <property type="molecule type" value="Genomic_DNA"/>
</dbReference>
<accession>A0ACA9L9V5</accession>
<protein>
    <submittedName>
        <fullName evidence="1">5817_t:CDS:1</fullName>
    </submittedName>
</protein>